<protein>
    <submittedName>
        <fullName evidence="2">Energy-coupling factor transport system substrate-specific component</fullName>
    </submittedName>
</protein>
<organism evidence="2 3">
    <name type="scientific">Desulfovibrio intestinalis</name>
    <dbReference type="NCBI Taxonomy" id="58621"/>
    <lineage>
        <taxon>Bacteria</taxon>
        <taxon>Pseudomonadati</taxon>
        <taxon>Thermodesulfobacteriota</taxon>
        <taxon>Desulfovibrionia</taxon>
        <taxon>Desulfovibrionales</taxon>
        <taxon>Desulfovibrionaceae</taxon>
        <taxon>Desulfovibrio</taxon>
    </lineage>
</organism>
<evidence type="ECO:0000313" key="3">
    <source>
        <dbReference type="Proteomes" id="UP000539075"/>
    </source>
</evidence>
<keyword evidence="1" id="KW-0812">Transmembrane</keyword>
<sequence length="188" mass="19938">MSKPSFAWLPEGMQPHFTVRDLVFIGIFAAVAKAAALGIAFVGGGMNPLSLALKNFVYTALMLVLAHKVQKPWTLTLAVLVSSLISLLLMGQGVLHTPGALLTCVLAEFIIYALGGYHRAFNLMAGVLFLEVAGKVVSLAVAWMYYREQPALIAVPVVFISIGALGSVVGLAGGTKLVKELRHASFIS</sequence>
<reference evidence="2 3" key="1">
    <citation type="submission" date="2020-08" db="EMBL/GenBank/DDBJ databases">
        <title>Genomic Encyclopedia of Type Strains, Phase IV (KMG-IV): sequencing the most valuable type-strain genomes for metagenomic binning, comparative biology and taxonomic classification.</title>
        <authorList>
            <person name="Goeker M."/>
        </authorList>
    </citation>
    <scope>NUCLEOTIDE SEQUENCE [LARGE SCALE GENOMIC DNA]</scope>
    <source>
        <strain evidence="2 3">DSM 11275</strain>
    </source>
</reference>
<keyword evidence="3" id="KW-1185">Reference proteome</keyword>
<dbReference type="EMBL" id="JACHGO010000001">
    <property type="protein sequence ID" value="MBB5142139.1"/>
    <property type="molecule type" value="Genomic_DNA"/>
</dbReference>
<dbReference type="InterPro" id="IPR011733">
    <property type="entry name" value="CHP02185_IM"/>
</dbReference>
<dbReference type="Proteomes" id="UP000539075">
    <property type="component" value="Unassembled WGS sequence"/>
</dbReference>
<accession>A0A7W8C0X0</accession>
<feature type="transmembrane region" description="Helical" evidence="1">
    <location>
        <begin position="21"/>
        <end position="43"/>
    </location>
</feature>
<dbReference type="RefSeq" id="WP_183717379.1">
    <property type="nucleotide sequence ID" value="NZ_JACHGO010000001.1"/>
</dbReference>
<gene>
    <name evidence="2" type="ORF">HNQ38_000202</name>
</gene>
<feature type="transmembrane region" description="Helical" evidence="1">
    <location>
        <begin position="73"/>
        <end position="91"/>
    </location>
</feature>
<evidence type="ECO:0000256" key="1">
    <source>
        <dbReference type="SAM" id="Phobius"/>
    </source>
</evidence>
<name>A0A7W8C0X0_9BACT</name>
<feature type="transmembrane region" description="Helical" evidence="1">
    <location>
        <begin position="127"/>
        <end position="146"/>
    </location>
</feature>
<dbReference type="AlphaFoldDB" id="A0A7W8C0X0"/>
<keyword evidence="1" id="KW-1133">Transmembrane helix</keyword>
<proteinExistence type="predicted"/>
<keyword evidence="1" id="KW-0472">Membrane</keyword>
<dbReference type="Pfam" id="PF09605">
    <property type="entry name" value="Trep_Strep"/>
    <property type="match status" value="1"/>
</dbReference>
<feature type="transmembrane region" description="Helical" evidence="1">
    <location>
        <begin position="152"/>
        <end position="173"/>
    </location>
</feature>
<feature type="transmembrane region" description="Helical" evidence="1">
    <location>
        <begin position="49"/>
        <end position="66"/>
    </location>
</feature>
<feature type="transmembrane region" description="Helical" evidence="1">
    <location>
        <begin position="97"/>
        <end position="115"/>
    </location>
</feature>
<comment type="caution">
    <text evidence="2">The sequence shown here is derived from an EMBL/GenBank/DDBJ whole genome shotgun (WGS) entry which is preliminary data.</text>
</comment>
<evidence type="ECO:0000313" key="2">
    <source>
        <dbReference type="EMBL" id="MBB5142139.1"/>
    </source>
</evidence>